<reference evidence="2" key="1">
    <citation type="submission" date="2019-12" db="UniProtKB">
        <authorList>
            <consortium name="WormBaseParasite"/>
        </authorList>
    </citation>
    <scope>IDENTIFICATION</scope>
</reference>
<organism evidence="1 2">
    <name type="scientific">Trichuris muris</name>
    <name type="common">Mouse whipworm</name>
    <dbReference type="NCBI Taxonomy" id="70415"/>
    <lineage>
        <taxon>Eukaryota</taxon>
        <taxon>Metazoa</taxon>
        <taxon>Ecdysozoa</taxon>
        <taxon>Nematoda</taxon>
        <taxon>Enoplea</taxon>
        <taxon>Dorylaimia</taxon>
        <taxon>Trichinellida</taxon>
        <taxon>Trichuridae</taxon>
        <taxon>Trichuris</taxon>
    </lineage>
</organism>
<accession>A0A5S6QXW9</accession>
<proteinExistence type="predicted"/>
<keyword evidence="1" id="KW-1185">Reference proteome</keyword>
<sequence length="120" mass="13768">MGYQPKNGRLLFPMERLLHRRNACSQSIEQQLDHLIVSYGGQHLGVGLFDKVCSLFGRASKRGHRRRSMLCLLLFMSAVGIRMNRYANILVQQAYGREKDEVEVEKVEEEEGEEEALAVM</sequence>
<dbReference type="AlphaFoldDB" id="A0A5S6QXW9"/>
<evidence type="ECO:0000313" key="1">
    <source>
        <dbReference type="Proteomes" id="UP000046395"/>
    </source>
</evidence>
<dbReference type="Proteomes" id="UP000046395">
    <property type="component" value="Unassembled WGS sequence"/>
</dbReference>
<name>A0A5S6QXW9_TRIMR</name>
<evidence type="ECO:0000313" key="2">
    <source>
        <dbReference type="WBParaSite" id="TMUE_3000011954.1"/>
    </source>
</evidence>
<protein>
    <submittedName>
        <fullName evidence="2">Uncharacterized protein</fullName>
    </submittedName>
</protein>
<dbReference type="WBParaSite" id="TMUE_3000011954.1">
    <property type="protein sequence ID" value="TMUE_3000011954.1"/>
    <property type="gene ID" value="WBGene00301434"/>
</dbReference>